<dbReference type="NCBIfam" id="TIGR01880">
    <property type="entry name" value="Ac-peptdase-euk"/>
    <property type="match status" value="1"/>
</dbReference>
<evidence type="ECO:0000256" key="2">
    <source>
        <dbReference type="ARBA" id="ARBA00006247"/>
    </source>
</evidence>
<protein>
    <recommendedName>
        <fullName evidence="3">N-acyl-aliphatic-L-amino acid amidohydrolase</fullName>
        <ecNumber evidence="3">3.5.1.14</ecNumber>
    </recommendedName>
    <alternativeName>
        <fullName evidence="8">N-acyl-L-amino-acid amidohydrolase</fullName>
    </alternativeName>
</protein>
<evidence type="ECO:0000256" key="4">
    <source>
        <dbReference type="ARBA" id="ARBA00022490"/>
    </source>
</evidence>
<feature type="binding site" evidence="10">
    <location>
        <position position="78"/>
    </location>
    <ligand>
        <name>Zn(2+)</name>
        <dbReference type="ChEBI" id="CHEBI:29105"/>
        <label>1</label>
    </ligand>
</feature>
<feature type="active site" evidence="9">
    <location>
        <position position="80"/>
    </location>
</feature>
<dbReference type="GO" id="GO:0046872">
    <property type="term" value="F:metal ion binding"/>
    <property type="evidence" value="ECO:0007669"/>
    <property type="project" value="UniProtKB-KW"/>
</dbReference>
<name>A0A9P0FWE7_CHRIL</name>
<dbReference type="SUPFAM" id="SSF55031">
    <property type="entry name" value="Bacterial exopeptidase dimerisation domain"/>
    <property type="match status" value="1"/>
</dbReference>
<evidence type="ECO:0000313" key="13">
    <source>
        <dbReference type="Proteomes" id="UP001154114"/>
    </source>
</evidence>
<organism evidence="12 13">
    <name type="scientific">Chrysodeixis includens</name>
    <name type="common">Soybean looper</name>
    <name type="synonym">Pseudoplusia includens</name>
    <dbReference type="NCBI Taxonomy" id="689277"/>
    <lineage>
        <taxon>Eukaryota</taxon>
        <taxon>Metazoa</taxon>
        <taxon>Ecdysozoa</taxon>
        <taxon>Arthropoda</taxon>
        <taxon>Hexapoda</taxon>
        <taxon>Insecta</taxon>
        <taxon>Pterygota</taxon>
        <taxon>Neoptera</taxon>
        <taxon>Endopterygota</taxon>
        <taxon>Lepidoptera</taxon>
        <taxon>Glossata</taxon>
        <taxon>Ditrysia</taxon>
        <taxon>Noctuoidea</taxon>
        <taxon>Noctuidae</taxon>
        <taxon>Plusiinae</taxon>
        <taxon>Chrysodeixis</taxon>
    </lineage>
</organism>
<proteinExistence type="inferred from homology"/>
<feature type="binding site" evidence="10">
    <location>
        <position position="376"/>
    </location>
    <ligand>
        <name>Zn(2+)</name>
        <dbReference type="ChEBI" id="CHEBI:29105"/>
        <label>2</label>
    </ligand>
</feature>
<feature type="binding site" evidence="10">
    <location>
        <position position="146"/>
    </location>
    <ligand>
        <name>Zn(2+)</name>
        <dbReference type="ChEBI" id="CHEBI:29105"/>
        <label>2</label>
    </ligand>
</feature>
<evidence type="ECO:0000259" key="11">
    <source>
        <dbReference type="Pfam" id="PF07687"/>
    </source>
</evidence>
<dbReference type="Proteomes" id="UP001154114">
    <property type="component" value="Chromosome 8"/>
</dbReference>
<dbReference type="EMBL" id="LR824011">
    <property type="protein sequence ID" value="CAH0626770.1"/>
    <property type="molecule type" value="Genomic_DNA"/>
</dbReference>
<dbReference type="Gene3D" id="1.10.150.900">
    <property type="match status" value="1"/>
</dbReference>
<dbReference type="PROSITE" id="PS00758">
    <property type="entry name" value="ARGE_DAPE_CPG2_1"/>
    <property type="match status" value="1"/>
</dbReference>
<keyword evidence="5 10" id="KW-0479">Metal-binding</keyword>
<feature type="domain" description="Peptidase M20 dimerisation" evidence="11">
    <location>
        <begin position="188"/>
        <end position="297"/>
    </location>
</feature>
<dbReference type="Pfam" id="PF07687">
    <property type="entry name" value="M20_dimer"/>
    <property type="match status" value="1"/>
</dbReference>
<feature type="binding site" evidence="10">
    <location>
        <position position="111"/>
    </location>
    <ligand>
        <name>Zn(2+)</name>
        <dbReference type="ChEBI" id="CHEBI:29105"/>
        <label>2</label>
    </ligand>
</feature>
<dbReference type="InterPro" id="IPR010159">
    <property type="entry name" value="N-acyl_aa_amidohydrolase"/>
</dbReference>
<dbReference type="Gene3D" id="3.30.70.360">
    <property type="match status" value="1"/>
</dbReference>
<comment type="subcellular location">
    <subcellularLocation>
        <location evidence="1">Cytoplasm</location>
    </subcellularLocation>
</comment>
<comment type="cofactor">
    <cofactor evidence="10">
        <name>Zn(2+)</name>
        <dbReference type="ChEBI" id="CHEBI:29105"/>
    </cofactor>
    <text evidence="10">Binds 2 Zn(2+) ions per subunit.</text>
</comment>
<dbReference type="PROSITE" id="PS00759">
    <property type="entry name" value="ARGE_DAPE_CPG2_2"/>
    <property type="match status" value="1"/>
</dbReference>
<evidence type="ECO:0000256" key="9">
    <source>
        <dbReference type="PIRSR" id="PIRSR036696-1"/>
    </source>
</evidence>
<dbReference type="GO" id="GO:0006520">
    <property type="term" value="P:amino acid metabolic process"/>
    <property type="evidence" value="ECO:0007669"/>
    <property type="project" value="InterPro"/>
</dbReference>
<evidence type="ECO:0000256" key="6">
    <source>
        <dbReference type="ARBA" id="ARBA00022801"/>
    </source>
</evidence>
<gene>
    <name evidence="12" type="ORF">CINC_LOCUS12283</name>
</gene>
<dbReference type="SUPFAM" id="SSF53187">
    <property type="entry name" value="Zn-dependent exopeptidases"/>
    <property type="match status" value="1"/>
</dbReference>
<dbReference type="InterPro" id="IPR011650">
    <property type="entry name" value="Peptidase_M20_dimer"/>
</dbReference>
<evidence type="ECO:0000256" key="8">
    <source>
        <dbReference type="ARBA" id="ARBA00029656"/>
    </source>
</evidence>
<evidence type="ECO:0000256" key="10">
    <source>
        <dbReference type="PIRSR" id="PIRSR036696-2"/>
    </source>
</evidence>
<feature type="binding site" evidence="10">
    <location>
        <position position="173"/>
    </location>
    <ligand>
        <name>Zn(2+)</name>
        <dbReference type="ChEBI" id="CHEBI:29105"/>
        <label>1</label>
    </ligand>
</feature>
<evidence type="ECO:0000256" key="3">
    <source>
        <dbReference type="ARBA" id="ARBA00011913"/>
    </source>
</evidence>
<dbReference type="InterPro" id="IPR002933">
    <property type="entry name" value="Peptidase_M20"/>
</dbReference>
<dbReference type="FunFam" id="3.30.70.360:FF:000005">
    <property type="entry name" value="Putative Aminoacylase-1"/>
    <property type="match status" value="1"/>
</dbReference>
<dbReference type="InterPro" id="IPR001261">
    <property type="entry name" value="ArgE/DapE_CS"/>
</dbReference>
<dbReference type="GO" id="GO:0005737">
    <property type="term" value="C:cytoplasm"/>
    <property type="evidence" value="ECO:0007669"/>
    <property type="project" value="UniProtKB-SubCell"/>
</dbReference>
<feature type="active site" description="Proton acceptor" evidence="9">
    <location>
        <position position="145"/>
    </location>
</feature>
<comment type="similarity">
    <text evidence="2">Belongs to the peptidase M20A family.</text>
</comment>
<dbReference type="AlphaFoldDB" id="A0A9P0FWE7"/>
<dbReference type="PIRSF" id="PIRSF036696">
    <property type="entry name" value="ACY-1"/>
    <property type="match status" value="1"/>
</dbReference>
<keyword evidence="6" id="KW-0378">Hydrolase</keyword>
<dbReference type="OrthoDB" id="3064516at2759"/>
<dbReference type="Gene3D" id="3.40.630.10">
    <property type="entry name" value="Zn peptidases"/>
    <property type="match status" value="1"/>
</dbReference>
<evidence type="ECO:0000256" key="7">
    <source>
        <dbReference type="ARBA" id="ARBA00022833"/>
    </source>
</evidence>
<dbReference type="Pfam" id="PF01546">
    <property type="entry name" value="Peptidase_M20"/>
    <property type="match status" value="1"/>
</dbReference>
<evidence type="ECO:0000256" key="5">
    <source>
        <dbReference type="ARBA" id="ARBA00022723"/>
    </source>
</evidence>
<evidence type="ECO:0000313" key="12">
    <source>
        <dbReference type="EMBL" id="CAH0626770.1"/>
    </source>
</evidence>
<accession>A0A9P0FWE7</accession>
<dbReference type="PANTHER" id="PTHR45892">
    <property type="entry name" value="AMINOACYLASE-1"/>
    <property type="match status" value="1"/>
</dbReference>
<dbReference type="InterPro" id="IPR052083">
    <property type="entry name" value="Aminoacylase-1_M20A"/>
</dbReference>
<dbReference type="PANTHER" id="PTHR45892:SF1">
    <property type="entry name" value="AMINOACYLASE-1"/>
    <property type="match status" value="1"/>
</dbReference>
<keyword evidence="4" id="KW-0963">Cytoplasm</keyword>
<feature type="binding site" evidence="10">
    <location>
        <position position="111"/>
    </location>
    <ligand>
        <name>Zn(2+)</name>
        <dbReference type="ChEBI" id="CHEBI:29105"/>
        <label>1</label>
    </ligand>
</feature>
<dbReference type="GO" id="GO:0004046">
    <property type="term" value="F:aminoacylase activity"/>
    <property type="evidence" value="ECO:0007669"/>
    <property type="project" value="UniProtKB-EC"/>
</dbReference>
<reference evidence="12" key="1">
    <citation type="submission" date="2021-12" db="EMBL/GenBank/DDBJ databases">
        <authorList>
            <person name="King R."/>
        </authorList>
    </citation>
    <scope>NUCLEOTIDE SEQUENCE</scope>
</reference>
<dbReference type="EC" id="3.5.1.14" evidence="3"/>
<dbReference type="InterPro" id="IPR036264">
    <property type="entry name" value="Bact_exopeptidase_dim_dom"/>
</dbReference>
<keyword evidence="13" id="KW-1185">Reference proteome</keyword>
<keyword evidence="7 10" id="KW-0862">Zinc</keyword>
<evidence type="ECO:0000256" key="1">
    <source>
        <dbReference type="ARBA" id="ARBA00004496"/>
    </source>
</evidence>
<sequence length="404" mass="45248">MPTKWEDNEAVQRLRDYLRIPTVHPDVDYRECVKFLKAEAESLGLKVAEHEFVPNKPLLVFTWEGQQPDMPSILLNSHMDVVPVDEDKWTYPPFDAVISEDGFIYARGAQDMKGIGMMQFEAVKKLKEAGVKLKRTVHLLFVPDEEIGGYDGMFEFSKSEALQQLNVGFGLDEGPPNESPNHIEACNGERTRRQFKIICRGEPGHGSIMFPNTAGEKLHYMINKFMTLRAQEKSKLPPDGLLSGYVTSINLTQISGGVQVNVSPTELTASFDVRVAPDVDVEEFDNMVARWCSEAGEGVTFEYMHTHANIKKDPQTKCLVLEGNEFWAAMSKAVNNLGIKMTCVTFGGATDSRYLRHQGIPMINFAPIMNSKLLVHAHDETIHVDVFLRGIDVMTDVVKALGNV</sequence>